<dbReference type="RefSeq" id="WP_235291505.1">
    <property type="nucleotide sequence ID" value="NZ_BSOH01000014.1"/>
</dbReference>
<dbReference type="SUPFAM" id="SSF158446">
    <property type="entry name" value="IVS-encoded protein-like"/>
    <property type="match status" value="1"/>
</dbReference>
<dbReference type="EMBL" id="BSOH01000014">
    <property type="protein sequence ID" value="GLR17823.1"/>
    <property type="molecule type" value="Genomic_DNA"/>
</dbReference>
<dbReference type="Gene3D" id="1.20.1440.60">
    <property type="entry name" value="23S rRNA-intervening sequence"/>
    <property type="match status" value="1"/>
</dbReference>
<keyword evidence="2" id="KW-1185">Reference proteome</keyword>
<sequence length="49" mass="5812">MENTETQSWLDFAFGCKYIDKDDFLLLKKQSEEVGIILKYMMSNPKKFS</sequence>
<accession>A0AA37STE2</accession>
<gene>
    <name evidence="1" type="ORF">GCM10007940_24380</name>
</gene>
<evidence type="ECO:0000313" key="2">
    <source>
        <dbReference type="Proteomes" id="UP001156666"/>
    </source>
</evidence>
<evidence type="ECO:0000313" key="1">
    <source>
        <dbReference type="EMBL" id="GLR17823.1"/>
    </source>
</evidence>
<dbReference type="AlphaFoldDB" id="A0AA37STE2"/>
<dbReference type="InterPro" id="IPR036583">
    <property type="entry name" value="23S_rRNA_IVS_sf"/>
</dbReference>
<dbReference type="Proteomes" id="UP001156666">
    <property type="component" value="Unassembled WGS sequence"/>
</dbReference>
<proteinExistence type="predicted"/>
<protein>
    <recommendedName>
        <fullName evidence="3">Four helix bundle protein</fullName>
    </recommendedName>
</protein>
<reference evidence="1" key="1">
    <citation type="journal article" date="2014" name="Int. J. Syst. Evol. Microbiol.">
        <title>Complete genome sequence of Corynebacterium casei LMG S-19264T (=DSM 44701T), isolated from a smear-ripened cheese.</title>
        <authorList>
            <consortium name="US DOE Joint Genome Institute (JGI-PGF)"/>
            <person name="Walter F."/>
            <person name="Albersmeier A."/>
            <person name="Kalinowski J."/>
            <person name="Ruckert C."/>
        </authorList>
    </citation>
    <scope>NUCLEOTIDE SEQUENCE</scope>
    <source>
        <strain evidence="1">NBRC 108769</strain>
    </source>
</reference>
<evidence type="ECO:0008006" key="3">
    <source>
        <dbReference type="Google" id="ProtNLM"/>
    </source>
</evidence>
<reference evidence="1" key="2">
    <citation type="submission" date="2023-01" db="EMBL/GenBank/DDBJ databases">
        <title>Draft genome sequence of Portibacter lacus strain NBRC 108769.</title>
        <authorList>
            <person name="Sun Q."/>
            <person name="Mori K."/>
        </authorList>
    </citation>
    <scope>NUCLEOTIDE SEQUENCE</scope>
    <source>
        <strain evidence="1">NBRC 108769</strain>
    </source>
</reference>
<organism evidence="1 2">
    <name type="scientific">Portibacter lacus</name>
    <dbReference type="NCBI Taxonomy" id="1099794"/>
    <lineage>
        <taxon>Bacteria</taxon>
        <taxon>Pseudomonadati</taxon>
        <taxon>Bacteroidota</taxon>
        <taxon>Saprospiria</taxon>
        <taxon>Saprospirales</taxon>
        <taxon>Haliscomenobacteraceae</taxon>
        <taxon>Portibacter</taxon>
    </lineage>
</organism>
<comment type="caution">
    <text evidence="1">The sequence shown here is derived from an EMBL/GenBank/DDBJ whole genome shotgun (WGS) entry which is preliminary data.</text>
</comment>
<name>A0AA37STE2_9BACT</name>